<gene>
    <name evidence="2" type="ORF">BT96DRAFT_944956</name>
</gene>
<name>A0A6A4H3U4_9AGAR</name>
<feature type="compositionally biased region" description="Low complexity" evidence="1">
    <location>
        <begin position="695"/>
        <end position="707"/>
    </location>
</feature>
<organism evidence="2 3">
    <name type="scientific">Gymnopus androsaceus JB14</name>
    <dbReference type="NCBI Taxonomy" id="1447944"/>
    <lineage>
        <taxon>Eukaryota</taxon>
        <taxon>Fungi</taxon>
        <taxon>Dikarya</taxon>
        <taxon>Basidiomycota</taxon>
        <taxon>Agaricomycotina</taxon>
        <taxon>Agaricomycetes</taxon>
        <taxon>Agaricomycetidae</taxon>
        <taxon>Agaricales</taxon>
        <taxon>Marasmiineae</taxon>
        <taxon>Omphalotaceae</taxon>
        <taxon>Gymnopus</taxon>
    </lineage>
</organism>
<proteinExistence type="predicted"/>
<feature type="compositionally biased region" description="Acidic residues" evidence="1">
    <location>
        <begin position="147"/>
        <end position="160"/>
    </location>
</feature>
<dbReference type="Proteomes" id="UP000799118">
    <property type="component" value="Unassembled WGS sequence"/>
</dbReference>
<protein>
    <submittedName>
        <fullName evidence="2">Uncharacterized protein</fullName>
    </submittedName>
</protein>
<feature type="compositionally biased region" description="Basic and acidic residues" evidence="1">
    <location>
        <begin position="1370"/>
        <end position="1379"/>
    </location>
</feature>
<evidence type="ECO:0000313" key="2">
    <source>
        <dbReference type="EMBL" id="KAE9392044.1"/>
    </source>
</evidence>
<evidence type="ECO:0000313" key="3">
    <source>
        <dbReference type="Proteomes" id="UP000799118"/>
    </source>
</evidence>
<feature type="compositionally biased region" description="Basic residues" evidence="1">
    <location>
        <begin position="1293"/>
        <end position="1307"/>
    </location>
</feature>
<evidence type="ECO:0000256" key="1">
    <source>
        <dbReference type="SAM" id="MobiDB-lite"/>
    </source>
</evidence>
<feature type="compositionally biased region" description="Basic and acidic residues" evidence="1">
    <location>
        <begin position="669"/>
        <end position="680"/>
    </location>
</feature>
<keyword evidence="3" id="KW-1185">Reference proteome</keyword>
<feature type="region of interest" description="Disordered" evidence="1">
    <location>
        <begin position="651"/>
        <end position="713"/>
    </location>
</feature>
<feature type="compositionally biased region" description="Acidic residues" evidence="1">
    <location>
        <begin position="67"/>
        <end position="117"/>
    </location>
</feature>
<feature type="region of interest" description="Disordered" evidence="1">
    <location>
        <begin position="67"/>
        <end position="185"/>
    </location>
</feature>
<accession>A0A6A4H3U4</accession>
<feature type="compositionally biased region" description="Acidic residues" evidence="1">
    <location>
        <begin position="681"/>
        <end position="694"/>
    </location>
</feature>
<reference evidence="2" key="1">
    <citation type="journal article" date="2019" name="Environ. Microbiol.">
        <title>Fungal ecological strategies reflected in gene transcription - a case study of two litter decomposers.</title>
        <authorList>
            <person name="Barbi F."/>
            <person name="Kohler A."/>
            <person name="Barry K."/>
            <person name="Baskaran P."/>
            <person name="Daum C."/>
            <person name="Fauchery L."/>
            <person name="Ihrmark K."/>
            <person name="Kuo A."/>
            <person name="LaButti K."/>
            <person name="Lipzen A."/>
            <person name="Morin E."/>
            <person name="Grigoriev I.V."/>
            <person name="Henrissat B."/>
            <person name="Lindahl B."/>
            <person name="Martin F."/>
        </authorList>
    </citation>
    <scope>NUCLEOTIDE SEQUENCE</scope>
    <source>
        <strain evidence="2">JB14</strain>
    </source>
</reference>
<feature type="region of interest" description="Disordered" evidence="1">
    <location>
        <begin position="1271"/>
        <end position="1386"/>
    </location>
</feature>
<dbReference type="EMBL" id="ML769606">
    <property type="protein sequence ID" value="KAE9392044.1"/>
    <property type="molecule type" value="Genomic_DNA"/>
</dbReference>
<feature type="compositionally biased region" description="Basic and acidic residues" evidence="1">
    <location>
        <begin position="118"/>
        <end position="146"/>
    </location>
</feature>
<sequence length="1386" mass="154971">MILFWHTYLMVFADGNKLTRIGGKFGKLPCICGKIKHLRWSLQATRRIINTFPHPDLDTQMRLFLDPESEDGDNADEEADGEGAGEEADGDNADEEADGDDADEEADGDNADGEAGGDDGHGMVEREDVDMDAGREERDGEVRREDGGEEMEREDVEMEGEASVRDDDDKYRDDGGHDTDESEHDFPATILSYRYQGLPPAPIKDQPQKRSEGIYSYALQENKQTDAWSYLHPGGSFICSHQLAGSTDSHCDGSCTIAGFIGLIYIPILDGFASATPRRMLGRDELKSMLLDTATICCLLSIPGGLARQNEKIALNWKLHLDNGDKSCPRKAFQKGNQRHKSSRWTQSLSSDPMKLRLCVLLSEDYTPASELKGPQPYPVSQPQLTKLTKPPFYPETWWIFLLLVEYRPVLPVIRQSAGEGLDPSVLWDLIAPPSESLVLNYDEGTEGWLREGALITCHSFFGKYLKEAAVQGKFVFGFAKTLKKFSGLNFREFERDCTYLEYARAATALLSFLMRLPSSSQDIRKIWQHHLDEQLLSAFESLEKVIYDDSIELTTSKLGPLLHRLLASLVLSCDSIISQDITLVEYVLLLLSLQGEEVCSASQFTRYINQYCRVFSATSVSAVISGGWDEVYQSTLTGYAVGVALDGQSGTNPPLPLHSSSNSVSDSAKSESDSSKSDSDSSDSESDSSDSESDSSNSNSSSEDPSQQASRVDKNHAIDFSLSDFGKDYNFQLGELRTVWNDLVPASLHTEFLGLFEIHKLVDDPTSPHSLLKRNAAYLNTFVEKMSTQLWAPASKTSDLTLRSKSRKLLNKGKIWKWIADTDRFQELLVKAIFPTIGVTPRTFQITALSYDTVGKMLRCLKILGPHVILCNPIAKTDPNKQYECFFAMCTESAWYLLFFLGIIRPIVILLLESECIRNLAPVEELNQFVFVTVTKQTLVRGQTWRWNGTDVNRCLKLTSLKLDANALRHVNTGYIRHWFPALSQARDLLQNCIATSHSGKVSQAFYGLTKYTQGFSFNEHECYSQIRADSIVENGGHAVRRETINTVDVFTRNGLRAMLVARKFVLSKLGYDVNGAGEALEARERSKFLMVSKPFLRGPNTEIPEGNWVPTWQTLGDQGLVNVTAALAHGYLLEGAAVDSLQLNYSARFVAYAVYIISCALDEWKEGVFATVNWVGDPNRDSIVDEVEQAVPYFRKQNLEKWIEFRRQVDEYVLNGEEQKSLPSFSGRSMFNVGLFPAGRPDDSEAPARIVLEPVIDLDLMHSRQMIVEKGQQQAKEDGQAEIAAVQTEKARRKMERKAKKAQKKERKEKEGTVETQDAQGRRNEGGINKSAGKKPRPEPTKKRRKEGQADDGVEDEPSKKKQKIKKNGLDVKKLGDSSHASRI</sequence>
<feature type="compositionally biased region" description="Basic and acidic residues" evidence="1">
    <location>
        <begin position="162"/>
        <end position="179"/>
    </location>
</feature>
<dbReference type="OrthoDB" id="3049338at2759"/>